<keyword evidence="1" id="KW-0238">DNA-binding</keyword>
<evidence type="ECO:0000313" key="3">
    <source>
        <dbReference type="EMBL" id="STX09600.1"/>
    </source>
</evidence>
<dbReference type="EMBL" id="SNZG01000013">
    <property type="protein sequence ID" value="TDR39064.1"/>
    <property type="molecule type" value="Genomic_DNA"/>
</dbReference>
<dbReference type="GO" id="GO:0003677">
    <property type="term" value="F:DNA binding"/>
    <property type="evidence" value="ECO:0007669"/>
    <property type="project" value="UniProtKB-KW"/>
</dbReference>
<keyword evidence="3" id="KW-0808">Transferase</keyword>
<sequence>MKPSRTKILLWECLCNLIFSKKIEFSNLTINDICTEATVHRSTFYNHFTDKYDLFSFGYILSLERKKKYSLENQFKTPFKISEEISHEMNTPLFFSNHDESLEELIQDIQKKETTNLFQTLSNKGYFFELPDSFLIDFFLSTKNLILKHIISGNITVDEGDLILQKVIFTPLFKAE</sequence>
<feature type="domain" description="HTH tetR-type" evidence="2">
    <location>
        <begin position="25"/>
        <end position="55"/>
    </location>
</feature>
<reference evidence="4 6" key="2">
    <citation type="submission" date="2019-03" db="EMBL/GenBank/DDBJ databases">
        <title>Genomic Encyclopedia of Type Strains, Phase IV (KMG-IV): sequencing the most valuable type-strain genomes for metagenomic binning, comparative biology and taxonomic classification.</title>
        <authorList>
            <person name="Goeker M."/>
        </authorList>
    </citation>
    <scope>NUCLEOTIDE SEQUENCE [LARGE SCALE GENOMIC DNA]</scope>
    <source>
        <strain evidence="4 6">DSM 20580</strain>
    </source>
</reference>
<dbReference type="GO" id="GO:0016301">
    <property type="term" value="F:kinase activity"/>
    <property type="evidence" value="ECO:0007669"/>
    <property type="project" value="UniProtKB-KW"/>
</dbReference>
<dbReference type="InterPro" id="IPR009057">
    <property type="entry name" value="Homeodomain-like_sf"/>
</dbReference>
<dbReference type="EMBL" id="UGNP01000001">
    <property type="protein sequence ID" value="STX09600.1"/>
    <property type="molecule type" value="Genomic_DNA"/>
</dbReference>
<dbReference type="InterPro" id="IPR001647">
    <property type="entry name" value="HTH_TetR"/>
</dbReference>
<reference evidence="3 5" key="1">
    <citation type="submission" date="2018-06" db="EMBL/GenBank/DDBJ databases">
        <authorList>
            <consortium name="Pathogen Informatics"/>
            <person name="Doyle S."/>
        </authorList>
    </citation>
    <scope>NUCLEOTIDE SEQUENCE [LARGE SCALE GENOMIC DNA]</scope>
    <source>
        <strain evidence="3 5">NCTC10597</strain>
    </source>
</reference>
<dbReference type="Proteomes" id="UP000294641">
    <property type="component" value="Unassembled WGS sequence"/>
</dbReference>
<dbReference type="AlphaFoldDB" id="A0A2U3ADM2"/>
<evidence type="ECO:0000313" key="4">
    <source>
        <dbReference type="EMBL" id="TDR39064.1"/>
    </source>
</evidence>
<name>A0A2U3ADM2_9BACL</name>
<dbReference type="Gene3D" id="1.10.357.10">
    <property type="entry name" value="Tetracycline Repressor, domain 2"/>
    <property type="match status" value="1"/>
</dbReference>
<organism evidence="3 5">
    <name type="scientific">Kurthia zopfii</name>
    <dbReference type="NCBI Taxonomy" id="1650"/>
    <lineage>
        <taxon>Bacteria</taxon>
        <taxon>Bacillati</taxon>
        <taxon>Bacillota</taxon>
        <taxon>Bacilli</taxon>
        <taxon>Bacillales</taxon>
        <taxon>Caryophanaceae</taxon>
        <taxon>Kurthia</taxon>
    </lineage>
</organism>
<gene>
    <name evidence="4" type="ORF">DFR61_11361</name>
    <name evidence="3" type="ORF">NCTC10597_01288</name>
</gene>
<dbReference type="RefSeq" id="WP_109349472.1">
    <property type="nucleotide sequence ID" value="NZ_BJUE01000027.1"/>
</dbReference>
<dbReference type="Pfam" id="PF00440">
    <property type="entry name" value="TetR_N"/>
    <property type="match status" value="1"/>
</dbReference>
<evidence type="ECO:0000313" key="5">
    <source>
        <dbReference type="Proteomes" id="UP000254330"/>
    </source>
</evidence>
<evidence type="ECO:0000313" key="6">
    <source>
        <dbReference type="Proteomes" id="UP000294641"/>
    </source>
</evidence>
<dbReference type="OrthoDB" id="9810250at2"/>
<dbReference type="SUPFAM" id="SSF46689">
    <property type="entry name" value="Homeodomain-like"/>
    <property type="match status" value="1"/>
</dbReference>
<keyword evidence="6" id="KW-1185">Reference proteome</keyword>
<evidence type="ECO:0000256" key="1">
    <source>
        <dbReference type="ARBA" id="ARBA00023125"/>
    </source>
</evidence>
<proteinExistence type="predicted"/>
<accession>A0A2U3ADM2</accession>
<comment type="caution">
    <text evidence="3">The sequence shown here is derived from an EMBL/GenBank/DDBJ whole genome shotgun (WGS) entry which is preliminary data.</text>
</comment>
<keyword evidence="3" id="KW-0418">Kinase</keyword>
<dbReference type="Proteomes" id="UP000254330">
    <property type="component" value="Unassembled WGS sequence"/>
</dbReference>
<protein>
    <submittedName>
        <fullName evidence="3">Probable dihydroxyacetone kinase regulator</fullName>
    </submittedName>
    <submittedName>
        <fullName evidence="4">TetR family transcriptional regulator</fullName>
    </submittedName>
</protein>
<evidence type="ECO:0000259" key="2">
    <source>
        <dbReference type="Pfam" id="PF00440"/>
    </source>
</evidence>